<evidence type="ECO:0008006" key="4">
    <source>
        <dbReference type="Google" id="ProtNLM"/>
    </source>
</evidence>
<evidence type="ECO:0000313" key="2">
    <source>
        <dbReference type="EMBL" id="GAA5143281.1"/>
    </source>
</evidence>
<reference evidence="3" key="1">
    <citation type="journal article" date="2019" name="Int. J. Syst. Evol. Microbiol.">
        <title>The Global Catalogue of Microorganisms (GCM) 10K type strain sequencing project: providing services to taxonomists for standard genome sequencing and annotation.</title>
        <authorList>
            <consortium name="The Broad Institute Genomics Platform"/>
            <consortium name="The Broad Institute Genome Sequencing Center for Infectious Disease"/>
            <person name="Wu L."/>
            <person name="Ma J."/>
        </authorList>
    </citation>
    <scope>NUCLEOTIDE SEQUENCE [LARGE SCALE GENOMIC DNA]</scope>
    <source>
        <strain evidence="3">JCM 18459</strain>
    </source>
</reference>
<accession>A0ABP9PA80</accession>
<name>A0ABP9PA80_9ACTN</name>
<evidence type="ECO:0000256" key="1">
    <source>
        <dbReference type="SAM" id="MobiDB-lite"/>
    </source>
</evidence>
<organism evidence="2 3">
    <name type="scientific">Nocardioides marinquilinus</name>
    <dbReference type="NCBI Taxonomy" id="1210400"/>
    <lineage>
        <taxon>Bacteria</taxon>
        <taxon>Bacillati</taxon>
        <taxon>Actinomycetota</taxon>
        <taxon>Actinomycetes</taxon>
        <taxon>Propionibacteriales</taxon>
        <taxon>Nocardioidaceae</taxon>
        <taxon>Nocardioides</taxon>
    </lineage>
</organism>
<dbReference type="Proteomes" id="UP001500221">
    <property type="component" value="Unassembled WGS sequence"/>
</dbReference>
<comment type="caution">
    <text evidence="2">The sequence shown here is derived from an EMBL/GenBank/DDBJ whole genome shotgun (WGS) entry which is preliminary data.</text>
</comment>
<feature type="compositionally biased region" description="Basic and acidic residues" evidence="1">
    <location>
        <begin position="75"/>
        <end position="85"/>
    </location>
</feature>
<feature type="compositionally biased region" description="Pro residues" evidence="1">
    <location>
        <begin position="94"/>
        <end position="104"/>
    </location>
</feature>
<dbReference type="EMBL" id="BAABKG010000001">
    <property type="protein sequence ID" value="GAA5143281.1"/>
    <property type="molecule type" value="Genomic_DNA"/>
</dbReference>
<feature type="region of interest" description="Disordered" evidence="1">
    <location>
        <begin position="62"/>
        <end position="114"/>
    </location>
</feature>
<evidence type="ECO:0000313" key="3">
    <source>
        <dbReference type="Proteomes" id="UP001500221"/>
    </source>
</evidence>
<gene>
    <name evidence="2" type="ORF">GCM10023340_08330</name>
</gene>
<dbReference type="RefSeq" id="WP_345454823.1">
    <property type="nucleotide sequence ID" value="NZ_BAABKG010000001.1"/>
</dbReference>
<protein>
    <recommendedName>
        <fullName evidence="4">DUF222 domain-containing protein</fullName>
    </recommendedName>
</protein>
<proteinExistence type="predicted"/>
<sequence length="195" mass="20927">MNAGRPTITDILGRVEADASLATVEQKARGVLAACPPAVYPAVIVRLAAMLIEVRARRGRLVQQPAAAQTPRPVDPPDRPHDLRPPDPVADQPPRTPVRPPTSRPAPSGHASPRIRAATLAWRDLLTTRLTMHGVAGPYEVEVQHMSPIELRNLADTMHDTTERLHALADTLEQHGVRSAADLEPAQIAAIGGGQ</sequence>
<keyword evidence="3" id="KW-1185">Reference proteome</keyword>